<dbReference type="AlphaFoldDB" id="A0A1S1HSW5"/>
<comment type="caution">
    <text evidence="2">The sequence shown here is derived from an EMBL/GenBank/DDBJ whole genome shotgun (WGS) entry which is preliminary data.</text>
</comment>
<dbReference type="Gene3D" id="3.20.20.70">
    <property type="entry name" value="Aldolase class I"/>
    <property type="match status" value="1"/>
</dbReference>
<dbReference type="GO" id="GO:0006355">
    <property type="term" value="P:regulation of DNA-templated transcription"/>
    <property type="evidence" value="ECO:0007669"/>
    <property type="project" value="InterPro"/>
</dbReference>
<dbReference type="GeneID" id="92279483"/>
<dbReference type="Pfam" id="PF04309">
    <property type="entry name" value="G3P_antiterm"/>
    <property type="match status" value="1"/>
</dbReference>
<evidence type="ECO:0000313" key="3">
    <source>
        <dbReference type="Proteomes" id="UP000179588"/>
    </source>
</evidence>
<evidence type="ECO:0000313" key="2">
    <source>
        <dbReference type="EMBL" id="OHT25424.1"/>
    </source>
</evidence>
<dbReference type="PANTHER" id="PTHR35787:SF1">
    <property type="entry name" value="GLYCEROL UPTAKE OPERON ANTITERMINATOR REGULATORY PROTEIN"/>
    <property type="match status" value="1"/>
</dbReference>
<dbReference type="PANTHER" id="PTHR35787">
    <property type="entry name" value="GLYCEROL UPTAKE OPERON ANTITERMINATOR REGULATORY PROTEIN"/>
    <property type="match status" value="1"/>
</dbReference>
<organism evidence="2 3">
    <name type="scientific">Providencia stuartii</name>
    <dbReference type="NCBI Taxonomy" id="588"/>
    <lineage>
        <taxon>Bacteria</taxon>
        <taxon>Pseudomonadati</taxon>
        <taxon>Pseudomonadota</taxon>
        <taxon>Gammaproteobacteria</taxon>
        <taxon>Enterobacterales</taxon>
        <taxon>Morganellaceae</taxon>
        <taxon>Providencia</taxon>
    </lineage>
</organism>
<dbReference type="EMBL" id="LVIE01000035">
    <property type="protein sequence ID" value="OHT25424.1"/>
    <property type="molecule type" value="Genomic_DNA"/>
</dbReference>
<dbReference type="GO" id="GO:0006071">
    <property type="term" value="P:glycerol metabolic process"/>
    <property type="evidence" value="ECO:0007669"/>
    <property type="project" value="InterPro"/>
</dbReference>
<reference evidence="1" key="2">
    <citation type="submission" date="2024-02" db="EMBL/GenBank/DDBJ databases">
        <authorList>
            <consortium name="Clinical and Environmental Microbiology Branch: Whole genome sequencing antimicrobial resistance pathogens in the healthcare setting"/>
        </authorList>
    </citation>
    <scope>NUCLEOTIDE SEQUENCE</scope>
    <source>
        <strain evidence="1">2021GO-0154</strain>
    </source>
</reference>
<dbReference type="RefSeq" id="WP_070925500.1">
    <property type="nucleotide sequence ID" value="NZ_CANMXG010000004.1"/>
</dbReference>
<dbReference type="Proteomes" id="UP000179588">
    <property type="component" value="Unassembled WGS sequence"/>
</dbReference>
<dbReference type="InterPro" id="IPR006699">
    <property type="entry name" value="GlpP"/>
</dbReference>
<gene>
    <name evidence="2" type="ORF">A3Q29_14045</name>
    <name evidence="1" type="ORF">RG298_000734</name>
</gene>
<sequence length="196" mass="21316">MVHNFGALLARHPVIMAIYGVEQLKVAIESEAKVCIIANIDLLKIQPVINLLTQADKFVIVNIDSCNGIQQDKSGIEYIAESGATGILSTRLQTIQRANRLELLTMQKIFVTDRSTWLRSLNAIEQSAPDYVQLMPAPMLPLLSQADKMKLPPIVASGFVSHANDVTYALANGAIAVSSSDCQLWGMALSPEGKIK</sequence>
<proteinExistence type="predicted"/>
<dbReference type="InterPro" id="IPR013785">
    <property type="entry name" value="Aldolase_TIM"/>
</dbReference>
<protein>
    <submittedName>
        <fullName evidence="1">Glycerol-3-phosphate responsive antiterminator</fullName>
    </submittedName>
    <submittedName>
        <fullName evidence="2">Transcriptional regulator</fullName>
    </submittedName>
</protein>
<dbReference type="SUPFAM" id="SSF110391">
    <property type="entry name" value="GlpP-like"/>
    <property type="match status" value="1"/>
</dbReference>
<accession>A0A1S1HSW5</accession>
<dbReference type="EMBL" id="ABMABF030000002">
    <property type="protein sequence ID" value="EMJ5133060.1"/>
    <property type="molecule type" value="Genomic_DNA"/>
</dbReference>
<dbReference type="OrthoDB" id="8724213at2"/>
<reference evidence="2 3" key="1">
    <citation type="submission" date="2016-03" db="EMBL/GenBank/DDBJ databases">
        <title>Genome sequence of Providencia stuartii strain, isolated from the salivary glands of larval Lucilia sericata.</title>
        <authorList>
            <person name="Yuan Y."/>
            <person name="Zhang Y."/>
            <person name="Fu S."/>
            <person name="Crippen T.L."/>
            <person name="Visi D."/>
            <person name="Benbow M.E."/>
            <person name="Allen M."/>
            <person name="Tomberlin J.K."/>
            <person name="Sze S.-H."/>
            <person name="Tarone A.M."/>
        </authorList>
    </citation>
    <scope>NUCLEOTIDE SEQUENCE [LARGE SCALE GENOMIC DNA]</scope>
    <source>
        <strain evidence="2 3">Crippen</strain>
    </source>
</reference>
<dbReference type="PIRSF" id="PIRSF016897">
    <property type="entry name" value="GlpP"/>
    <property type="match status" value="1"/>
</dbReference>
<name>A0A1S1HSW5_PROST</name>
<evidence type="ECO:0000313" key="1">
    <source>
        <dbReference type="EMBL" id="EMJ5133060.1"/>
    </source>
</evidence>
<keyword evidence="3" id="KW-1185">Reference proteome</keyword>